<protein>
    <submittedName>
        <fullName evidence="3">Uncharacterized protein</fullName>
    </submittedName>
</protein>
<proteinExistence type="inferred from homology"/>
<dbReference type="InterPro" id="IPR029069">
    <property type="entry name" value="HotDog_dom_sf"/>
</dbReference>
<keyword evidence="2" id="KW-0378">Hydrolase</keyword>
<evidence type="ECO:0000256" key="2">
    <source>
        <dbReference type="ARBA" id="ARBA00022801"/>
    </source>
</evidence>
<dbReference type="STRING" id="1423740.FC36_GL001469"/>
<dbReference type="SUPFAM" id="SSF54637">
    <property type="entry name" value="Thioesterase/thiol ester dehydrase-isomerase"/>
    <property type="match status" value="1"/>
</dbReference>
<name>A0A0R1THY3_9LACO</name>
<evidence type="ECO:0000313" key="4">
    <source>
        <dbReference type="Proteomes" id="UP000051048"/>
    </source>
</evidence>
<reference evidence="3 4" key="1">
    <citation type="journal article" date="2015" name="Genome Announc.">
        <title>Expanding the biotechnology potential of lactobacilli through comparative genomics of 213 strains and associated genera.</title>
        <authorList>
            <person name="Sun Z."/>
            <person name="Harris H.M."/>
            <person name="McCann A."/>
            <person name="Guo C."/>
            <person name="Argimon S."/>
            <person name="Zhang W."/>
            <person name="Yang X."/>
            <person name="Jeffery I.B."/>
            <person name="Cooney J.C."/>
            <person name="Kagawa T.F."/>
            <person name="Liu W."/>
            <person name="Song Y."/>
            <person name="Salvetti E."/>
            <person name="Wrobel A."/>
            <person name="Rasinkangas P."/>
            <person name="Parkhill J."/>
            <person name="Rea M.C."/>
            <person name="O'Sullivan O."/>
            <person name="Ritari J."/>
            <person name="Douillard F.P."/>
            <person name="Paul Ross R."/>
            <person name="Yang R."/>
            <person name="Briner A.E."/>
            <person name="Felis G.E."/>
            <person name="de Vos W.M."/>
            <person name="Barrangou R."/>
            <person name="Klaenhammer T.R."/>
            <person name="Caufield P.W."/>
            <person name="Cui Y."/>
            <person name="Zhang H."/>
            <person name="O'Toole P.W."/>
        </authorList>
    </citation>
    <scope>NUCLEOTIDE SEQUENCE [LARGE SCALE GENOMIC DNA]</scope>
    <source>
        <strain evidence="3 4">DSM 15833</strain>
    </source>
</reference>
<dbReference type="PIRSF" id="PIRSF003230">
    <property type="entry name" value="YbgC"/>
    <property type="match status" value="1"/>
</dbReference>
<evidence type="ECO:0000313" key="3">
    <source>
        <dbReference type="EMBL" id="KRL77067.1"/>
    </source>
</evidence>
<comment type="caution">
    <text evidence="3">The sequence shown here is derived from an EMBL/GenBank/DDBJ whole genome shotgun (WGS) entry which is preliminary data.</text>
</comment>
<dbReference type="EMBL" id="AZFH01000181">
    <property type="protein sequence ID" value="KRL77067.1"/>
    <property type="molecule type" value="Genomic_DNA"/>
</dbReference>
<dbReference type="PANTHER" id="PTHR31793:SF27">
    <property type="entry name" value="NOVEL THIOESTERASE SUPERFAMILY DOMAIN AND SAPOSIN A-TYPE DOMAIN CONTAINING PROTEIN (0610012H03RIK)"/>
    <property type="match status" value="1"/>
</dbReference>
<dbReference type="InterPro" id="IPR006684">
    <property type="entry name" value="YbgC/YbaW"/>
</dbReference>
<dbReference type="Pfam" id="PF13279">
    <property type="entry name" value="4HBT_2"/>
    <property type="match status" value="1"/>
</dbReference>
<comment type="similarity">
    <text evidence="1">Belongs to the 4-hydroxybenzoyl-CoA thioesterase family.</text>
</comment>
<gene>
    <name evidence="3" type="ORF">FC36_GL001469</name>
</gene>
<dbReference type="InterPro" id="IPR050563">
    <property type="entry name" value="4-hydroxybenzoyl-CoA_TE"/>
</dbReference>
<dbReference type="OrthoDB" id="9800856at2"/>
<dbReference type="PATRIC" id="fig|1423740.3.peg.1594"/>
<dbReference type="CDD" id="cd00586">
    <property type="entry name" value="4HBT"/>
    <property type="match status" value="1"/>
</dbReference>
<dbReference type="RefSeq" id="WP_025020641.1">
    <property type="nucleotide sequence ID" value="NZ_AZFH01000181.1"/>
</dbReference>
<dbReference type="Proteomes" id="UP000051048">
    <property type="component" value="Unassembled WGS sequence"/>
</dbReference>
<organism evidence="3 4">
    <name type="scientific">Ligilactobacillus equi DSM 15833 = JCM 10991</name>
    <dbReference type="NCBI Taxonomy" id="1423740"/>
    <lineage>
        <taxon>Bacteria</taxon>
        <taxon>Bacillati</taxon>
        <taxon>Bacillota</taxon>
        <taxon>Bacilli</taxon>
        <taxon>Lactobacillales</taxon>
        <taxon>Lactobacillaceae</taxon>
        <taxon>Ligilactobacillus</taxon>
    </lineage>
</organism>
<dbReference type="AlphaFoldDB" id="A0A0R1THY3"/>
<evidence type="ECO:0000256" key="1">
    <source>
        <dbReference type="ARBA" id="ARBA00005953"/>
    </source>
</evidence>
<dbReference type="Gene3D" id="3.10.129.10">
    <property type="entry name" value="Hotdog Thioesterase"/>
    <property type="match status" value="1"/>
</dbReference>
<dbReference type="NCBIfam" id="TIGR00051">
    <property type="entry name" value="YbgC/FadM family acyl-CoA thioesterase"/>
    <property type="match status" value="1"/>
</dbReference>
<dbReference type="PANTHER" id="PTHR31793">
    <property type="entry name" value="4-HYDROXYBENZOYL-COA THIOESTERASE FAMILY MEMBER"/>
    <property type="match status" value="1"/>
</dbReference>
<dbReference type="GO" id="GO:0047617">
    <property type="term" value="F:fatty acyl-CoA hydrolase activity"/>
    <property type="evidence" value="ECO:0007669"/>
    <property type="project" value="TreeGrafter"/>
</dbReference>
<accession>A0A0R1THY3</accession>
<sequence>MQVYQHYIQYYETDRMGITHHSNYIRFMEEARVSFLNKIGWNYAKLEAQGIISPVVAVKCKYLKPSTFADTLSIDVSVTKFSGVKLTLAYKMTNQDGVLICKGQSEHCFTTMDGKILRLNKDHPKFSQSLTALIVQEN</sequence>